<dbReference type="GO" id="GO:0043546">
    <property type="term" value="F:molybdopterin cofactor binding"/>
    <property type="evidence" value="ECO:0007669"/>
    <property type="project" value="InterPro"/>
</dbReference>
<dbReference type="PANTHER" id="PTHR43105">
    <property type="entry name" value="RESPIRATORY NITRATE REDUCTASE"/>
    <property type="match status" value="1"/>
</dbReference>
<evidence type="ECO:0000256" key="6">
    <source>
        <dbReference type="ARBA" id="ARBA00022723"/>
    </source>
</evidence>
<dbReference type="CDD" id="cd02791">
    <property type="entry name" value="MopB_CT_Nitrate-R-NapA-like"/>
    <property type="match status" value="1"/>
</dbReference>
<keyword evidence="8" id="KW-0408">Iron</keyword>
<dbReference type="EMBL" id="QYRN01000006">
    <property type="protein sequence ID" value="RIY00032.1"/>
    <property type="molecule type" value="Genomic_DNA"/>
</dbReference>
<dbReference type="InterPro" id="IPR006657">
    <property type="entry name" value="MoPterin_dinucl-bd_dom"/>
</dbReference>
<dbReference type="GO" id="GO:0016491">
    <property type="term" value="F:oxidoreductase activity"/>
    <property type="evidence" value="ECO:0007669"/>
    <property type="project" value="UniProtKB-KW"/>
</dbReference>
<dbReference type="InterPro" id="IPR006963">
    <property type="entry name" value="Mopterin_OxRdtase_4Fe-4S_dom"/>
</dbReference>
<comment type="cofactor">
    <cofactor evidence="1">
        <name>Mo-bis(molybdopterin guanine dinucleotide)</name>
        <dbReference type="ChEBI" id="CHEBI:60539"/>
    </cofactor>
</comment>
<dbReference type="SUPFAM" id="SSF53706">
    <property type="entry name" value="Formate dehydrogenase/DMSO reductase, domains 1-3"/>
    <property type="match status" value="1"/>
</dbReference>
<dbReference type="Pfam" id="PF04324">
    <property type="entry name" value="Fer2_BFD"/>
    <property type="match status" value="1"/>
</dbReference>
<keyword evidence="6" id="KW-0479">Metal-binding</keyword>
<comment type="cofactor">
    <cofactor evidence="2">
        <name>[4Fe-4S] cluster</name>
        <dbReference type="ChEBI" id="CHEBI:49883"/>
    </cofactor>
</comment>
<dbReference type="Gene3D" id="3.40.228.10">
    <property type="entry name" value="Dimethylsulfoxide Reductase, domain 2"/>
    <property type="match status" value="1"/>
</dbReference>
<dbReference type="Pfam" id="PF00384">
    <property type="entry name" value="Molybdopterin"/>
    <property type="match status" value="1"/>
</dbReference>
<dbReference type="PROSITE" id="PS00551">
    <property type="entry name" value="MOLYBDOPTERIN_PROK_1"/>
    <property type="match status" value="1"/>
</dbReference>
<protein>
    <submittedName>
        <fullName evidence="12">Nitrate reductase</fullName>
    </submittedName>
</protein>
<comment type="caution">
    <text evidence="12">The sequence shown here is derived from an EMBL/GenBank/DDBJ whole genome shotgun (WGS) entry which is preliminary data.</text>
</comment>
<dbReference type="Pfam" id="PF01568">
    <property type="entry name" value="Molydop_binding"/>
    <property type="match status" value="1"/>
</dbReference>
<dbReference type="OrthoDB" id="9816402at2"/>
<evidence type="ECO:0000256" key="8">
    <source>
        <dbReference type="ARBA" id="ARBA00023004"/>
    </source>
</evidence>
<dbReference type="InterPro" id="IPR009010">
    <property type="entry name" value="Asp_de-COase-like_dom_sf"/>
</dbReference>
<dbReference type="CDD" id="cd02754">
    <property type="entry name" value="MopB_Nitrate-R-NapA-like"/>
    <property type="match status" value="1"/>
</dbReference>
<keyword evidence="7" id="KW-0560">Oxidoreductase</keyword>
<keyword evidence="5" id="KW-0500">Molybdenum</keyword>
<dbReference type="PANTHER" id="PTHR43105:SF9">
    <property type="entry name" value="NADPH-FE(3+) OXIDOREDUCTASE SUBUNIT ALPHA"/>
    <property type="match status" value="1"/>
</dbReference>
<dbReference type="Gene3D" id="2.20.25.90">
    <property type="entry name" value="ADC-like domains"/>
    <property type="match status" value="1"/>
</dbReference>
<evidence type="ECO:0000259" key="11">
    <source>
        <dbReference type="PROSITE" id="PS51669"/>
    </source>
</evidence>
<gene>
    <name evidence="12" type="ORF">D3218_12075</name>
</gene>
<evidence type="ECO:0000256" key="10">
    <source>
        <dbReference type="ARBA" id="ARBA00023063"/>
    </source>
</evidence>
<evidence type="ECO:0000256" key="9">
    <source>
        <dbReference type="ARBA" id="ARBA00023014"/>
    </source>
</evidence>
<dbReference type="Proteomes" id="UP000265750">
    <property type="component" value="Unassembled WGS sequence"/>
</dbReference>
<dbReference type="RefSeq" id="WP_119540343.1">
    <property type="nucleotide sequence ID" value="NZ_QYRN01000006.1"/>
</dbReference>
<dbReference type="InterPro" id="IPR006656">
    <property type="entry name" value="Mopterin_OxRdtase"/>
</dbReference>
<dbReference type="AlphaFoldDB" id="A0A3A1WJ99"/>
<accession>A0A3A1WJ99</accession>
<dbReference type="Gene3D" id="3.40.50.740">
    <property type="match status" value="1"/>
</dbReference>
<dbReference type="Gene3D" id="1.10.10.1100">
    <property type="entry name" value="BFD-like [2Fe-2S]-binding domain"/>
    <property type="match status" value="1"/>
</dbReference>
<keyword evidence="4" id="KW-0004">4Fe-4S</keyword>
<comment type="similarity">
    <text evidence="3">Belongs to the prokaryotic molybdopterin-containing oxidoreductase family. NasA/NapA/NarB subfamily.</text>
</comment>
<dbReference type="GO" id="GO:0051539">
    <property type="term" value="F:4 iron, 4 sulfur cluster binding"/>
    <property type="evidence" value="ECO:0007669"/>
    <property type="project" value="UniProtKB-KW"/>
</dbReference>
<keyword evidence="9" id="KW-0411">Iron-sulfur</keyword>
<evidence type="ECO:0000256" key="4">
    <source>
        <dbReference type="ARBA" id="ARBA00022485"/>
    </source>
</evidence>
<dbReference type="GO" id="GO:0046872">
    <property type="term" value="F:metal ion binding"/>
    <property type="evidence" value="ECO:0007669"/>
    <property type="project" value="UniProtKB-KW"/>
</dbReference>
<evidence type="ECO:0000313" key="12">
    <source>
        <dbReference type="EMBL" id="RIY00032.1"/>
    </source>
</evidence>
<evidence type="ECO:0000256" key="5">
    <source>
        <dbReference type="ARBA" id="ARBA00022505"/>
    </source>
</evidence>
<dbReference type="PROSITE" id="PS51669">
    <property type="entry name" value="4FE4S_MOW_BIS_MGD"/>
    <property type="match status" value="1"/>
</dbReference>
<organism evidence="12 13">
    <name type="scientific">Aureimonas flava</name>
    <dbReference type="NCBI Taxonomy" id="2320271"/>
    <lineage>
        <taxon>Bacteria</taxon>
        <taxon>Pseudomonadati</taxon>
        <taxon>Pseudomonadota</taxon>
        <taxon>Alphaproteobacteria</taxon>
        <taxon>Hyphomicrobiales</taxon>
        <taxon>Aurantimonadaceae</taxon>
        <taxon>Aureimonas</taxon>
    </lineage>
</organism>
<evidence type="ECO:0000256" key="2">
    <source>
        <dbReference type="ARBA" id="ARBA00001966"/>
    </source>
</evidence>
<dbReference type="GO" id="GO:0045333">
    <property type="term" value="P:cellular respiration"/>
    <property type="evidence" value="ECO:0007669"/>
    <property type="project" value="UniProtKB-ARBA"/>
</dbReference>
<dbReference type="InterPro" id="IPR041854">
    <property type="entry name" value="BFD-like_2Fe2S-bd_dom_sf"/>
</dbReference>
<dbReference type="InterPro" id="IPR007419">
    <property type="entry name" value="BFD-like_2Fe2S-bd_dom"/>
</dbReference>
<evidence type="ECO:0000256" key="3">
    <source>
        <dbReference type="ARBA" id="ARBA00008747"/>
    </source>
</evidence>
<dbReference type="Gene3D" id="2.40.40.20">
    <property type="match status" value="1"/>
</dbReference>
<dbReference type="GO" id="GO:0042128">
    <property type="term" value="P:nitrate assimilation"/>
    <property type="evidence" value="ECO:0007669"/>
    <property type="project" value="UniProtKB-KW"/>
</dbReference>
<dbReference type="SUPFAM" id="SSF50692">
    <property type="entry name" value="ADC-like"/>
    <property type="match status" value="1"/>
</dbReference>
<feature type="domain" description="4Fe-4S Mo/W bis-MGD-type" evidence="11">
    <location>
        <begin position="7"/>
        <end position="63"/>
    </location>
</feature>
<dbReference type="Pfam" id="PF04879">
    <property type="entry name" value="Molybdop_Fe4S4"/>
    <property type="match status" value="1"/>
</dbReference>
<name>A0A3A1WJ99_9HYPH</name>
<dbReference type="InterPro" id="IPR050123">
    <property type="entry name" value="Prok_molybdopt-oxidoreductase"/>
</dbReference>
<evidence type="ECO:0000256" key="1">
    <source>
        <dbReference type="ARBA" id="ARBA00001942"/>
    </source>
</evidence>
<keyword evidence="10" id="KW-0534">Nitrate assimilation</keyword>
<dbReference type="SMART" id="SM00926">
    <property type="entry name" value="Molybdop_Fe4S4"/>
    <property type="match status" value="1"/>
</dbReference>
<dbReference type="InterPro" id="IPR041957">
    <property type="entry name" value="CT_Nitrate-R-NapA-like"/>
</dbReference>
<dbReference type="InterPro" id="IPR027467">
    <property type="entry name" value="MopterinOxRdtase_cofactor_BS"/>
</dbReference>
<keyword evidence="13" id="KW-1185">Reference proteome</keyword>
<evidence type="ECO:0000313" key="13">
    <source>
        <dbReference type="Proteomes" id="UP000265750"/>
    </source>
</evidence>
<dbReference type="GO" id="GO:0016020">
    <property type="term" value="C:membrane"/>
    <property type="evidence" value="ECO:0007669"/>
    <property type="project" value="TreeGrafter"/>
</dbReference>
<proteinExistence type="inferred from homology"/>
<sequence length="887" mass="94455">MDTLAEAGATRTTCPYCGVGCGVLATARGDGTVRIEGDPEHPANLGRLCSKGSALAETLIPDRRLLHPEIGGRRATWDAALDHVAARLAETVAAHGPDSVALYASGQFLTEDYYLANKLVKGFLGTANIDTNSRLCMASTVAGHKRGLGSDTVPGTYEDLEEADLLVLVGSNLAWCHPVLFQRVQAARARRPAMRLVVIDPRETASAREADLHLPIRADADTALFLGALAAMEAAGTIDRAYAEAHTQGLDEALLAARPFADIERLRHATGLEREPLARFLDLYARTGKTVTVFSQGVNQSAAGTDKVSAILNCHLASGRIGRPGAGPFSVTGQPNAMGGREVGGLANQLAAHMEIGDPAHRDLVRRFWRAPALAQRPGLKAVDLFRAVADGRVRAIWIMGTNPVDSLPEADAAAEALRRCPFVVVSDIVRDTDTMPFAHVALPAAAWGEKDGTVTNSERRISRQRAFLPLPGEARPDWWQLREVARRMGFAEAFDHPDAAAIFREHAALSAFENDGTRDFDIGALATLDDAGYAALAPTRWPAPAGGAPTTRFFADGRFYTPDGRARLHAVRAAAAPALTPERPFVLNTGRIRDQWHTMTRTGRSARLSAHLAEPFCEIHPIDAARLGIADADLVELSTDHGGAVLRALVTERVREGTLFAPMHWTGQFSGAARINALVPAHTDPISGQPASKAAPASLRRVQAAWYGFAVSRAEPEGRGCLYWAKVRAPGGWRLELAGTEAPPEPHALLGLDPAADVLDYTDRGGQRRLAAFDGRGALVGALWLAPEPVAVSRAFAVSLLDGPRFEPDARTRVLAGRPGADRPDPGALVCSCFGVGANDIRRAAAGGCASVAAVGQSLRAGTNCGSCRSEIQGLIDAERRVLQHR</sequence>
<reference evidence="13" key="1">
    <citation type="submission" date="2018-09" db="EMBL/GenBank/DDBJ databases">
        <authorList>
            <person name="Tuo L."/>
        </authorList>
    </citation>
    <scope>NUCLEOTIDE SEQUENCE [LARGE SCALE GENOMIC DNA]</scope>
    <source>
        <strain evidence="13">M2BS4Y-1</strain>
    </source>
</reference>
<dbReference type="GO" id="GO:1990204">
    <property type="term" value="C:oxidoreductase complex"/>
    <property type="evidence" value="ECO:0007669"/>
    <property type="project" value="UniProtKB-ARBA"/>
</dbReference>
<evidence type="ECO:0000256" key="7">
    <source>
        <dbReference type="ARBA" id="ARBA00023002"/>
    </source>
</evidence>